<reference evidence="2 3" key="1">
    <citation type="submission" date="2018-04" db="EMBL/GenBank/DDBJ databases">
        <title>Complete genome sequence of Hydrogenophilus thermoluteolus TH-1.</title>
        <authorList>
            <person name="Arai H."/>
        </authorList>
    </citation>
    <scope>NUCLEOTIDE SEQUENCE [LARGE SCALE GENOMIC DNA]</scope>
    <source>
        <strain evidence="2 3">TH-1</strain>
    </source>
</reference>
<protein>
    <submittedName>
        <fullName evidence="2">CinA family protein</fullName>
    </submittedName>
</protein>
<name>A0A2Z6E0W2_HYDTE</name>
<accession>A0A2Z6E0W2</accession>
<dbReference type="Proteomes" id="UP000262004">
    <property type="component" value="Chromosome"/>
</dbReference>
<dbReference type="InterPro" id="IPR036653">
    <property type="entry name" value="CinA-like_C"/>
</dbReference>
<dbReference type="SUPFAM" id="SSF142433">
    <property type="entry name" value="CinA-like"/>
    <property type="match status" value="1"/>
</dbReference>
<keyword evidence="3" id="KW-1185">Reference proteome</keyword>
<dbReference type="KEGG" id="htl:HPTL_1911"/>
<sequence>MQQSRIGPANEALPDEETLDDAQTYDAVHDVPPLLYDLAARVGRLLGERGETLATAESCTGGLIAAAITSVAGSSEWFEAGFVTYANRAKTALLGVLPETLAAHGAVSEATVREMASGARARAATTWAVAVSGIAGPTGGTAHKPVGTVCFAWAGPDGVTAATRHFRGNRAAVRIQTVEWALAALLQLVTPRAQRPPVG</sequence>
<dbReference type="EMBL" id="AP018558">
    <property type="protein sequence ID" value="BBD78165.1"/>
    <property type="molecule type" value="Genomic_DNA"/>
</dbReference>
<dbReference type="Pfam" id="PF02464">
    <property type="entry name" value="CinA"/>
    <property type="match status" value="1"/>
</dbReference>
<proteinExistence type="predicted"/>
<evidence type="ECO:0000259" key="1">
    <source>
        <dbReference type="Pfam" id="PF02464"/>
    </source>
</evidence>
<dbReference type="RefSeq" id="WP_119335820.1">
    <property type="nucleotide sequence ID" value="NZ_AP018558.1"/>
</dbReference>
<gene>
    <name evidence="2" type="ORF">HPTL_1911</name>
</gene>
<dbReference type="InterPro" id="IPR008136">
    <property type="entry name" value="CinA_C"/>
</dbReference>
<dbReference type="Gene3D" id="3.90.950.20">
    <property type="entry name" value="CinA-like"/>
    <property type="match status" value="1"/>
</dbReference>
<evidence type="ECO:0000313" key="3">
    <source>
        <dbReference type="Proteomes" id="UP000262004"/>
    </source>
</evidence>
<dbReference type="AlphaFoldDB" id="A0A2Z6E0W2"/>
<organism evidence="2 3">
    <name type="scientific">Hydrogenophilus thermoluteolus</name>
    <name type="common">Pseudomonas hydrogenothermophila</name>
    <dbReference type="NCBI Taxonomy" id="297"/>
    <lineage>
        <taxon>Bacteria</taxon>
        <taxon>Pseudomonadati</taxon>
        <taxon>Pseudomonadota</taxon>
        <taxon>Hydrogenophilia</taxon>
        <taxon>Hydrogenophilales</taxon>
        <taxon>Hydrogenophilaceae</taxon>
        <taxon>Hydrogenophilus</taxon>
    </lineage>
</organism>
<dbReference type="NCBIfam" id="TIGR00199">
    <property type="entry name" value="PncC_domain"/>
    <property type="match status" value="1"/>
</dbReference>
<dbReference type="OrthoDB" id="9801454at2"/>
<evidence type="ECO:0000313" key="2">
    <source>
        <dbReference type="EMBL" id="BBD78165.1"/>
    </source>
</evidence>
<feature type="domain" description="CinA C-terminal" evidence="1">
    <location>
        <begin position="37"/>
        <end position="188"/>
    </location>
</feature>